<comment type="caution">
    <text evidence="2">The sequence shown here is derived from an EMBL/GenBank/DDBJ whole genome shotgun (WGS) entry which is preliminary data.</text>
</comment>
<feature type="non-terminal residue" evidence="2">
    <location>
        <position position="55"/>
    </location>
</feature>
<keyword evidence="3" id="KW-1185">Reference proteome</keyword>
<organism evidence="2 3">
    <name type="scientific">Collybia nuda</name>
    <dbReference type="NCBI Taxonomy" id="64659"/>
    <lineage>
        <taxon>Eukaryota</taxon>
        <taxon>Fungi</taxon>
        <taxon>Dikarya</taxon>
        <taxon>Basidiomycota</taxon>
        <taxon>Agaricomycotina</taxon>
        <taxon>Agaricomycetes</taxon>
        <taxon>Agaricomycetidae</taxon>
        <taxon>Agaricales</taxon>
        <taxon>Tricholomatineae</taxon>
        <taxon>Clitocybaceae</taxon>
        <taxon>Collybia</taxon>
    </lineage>
</organism>
<sequence>MCYLKGNFIFVLIDMFYFLCIWYILDTDVHPLQNVTPEQLKEDDLQGYGGYSCQV</sequence>
<reference evidence="2" key="1">
    <citation type="submission" date="2020-11" db="EMBL/GenBank/DDBJ databases">
        <authorList>
            <consortium name="DOE Joint Genome Institute"/>
            <person name="Ahrendt S."/>
            <person name="Riley R."/>
            <person name="Andreopoulos W."/>
            <person name="Labutti K."/>
            <person name="Pangilinan J."/>
            <person name="Ruiz-Duenas F.J."/>
            <person name="Barrasa J.M."/>
            <person name="Sanchez-Garcia M."/>
            <person name="Camarero S."/>
            <person name="Miyauchi S."/>
            <person name="Serrano A."/>
            <person name="Linde D."/>
            <person name="Babiker R."/>
            <person name="Drula E."/>
            <person name="Ayuso-Fernandez I."/>
            <person name="Pacheco R."/>
            <person name="Padilla G."/>
            <person name="Ferreira P."/>
            <person name="Barriuso J."/>
            <person name="Kellner H."/>
            <person name="Castanera R."/>
            <person name="Alfaro M."/>
            <person name="Ramirez L."/>
            <person name="Pisabarro A.G."/>
            <person name="Kuo A."/>
            <person name="Tritt A."/>
            <person name="Lipzen A."/>
            <person name="He G."/>
            <person name="Yan M."/>
            <person name="Ng V."/>
            <person name="Cullen D."/>
            <person name="Martin F."/>
            <person name="Rosso M.-N."/>
            <person name="Henrissat B."/>
            <person name="Hibbett D."/>
            <person name="Martinez A.T."/>
            <person name="Grigoriev I.V."/>
        </authorList>
    </citation>
    <scope>NUCLEOTIDE SEQUENCE</scope>
    <source>
        <strain evidence="2">CBS 247.69</strain>
    </source>
</reference>
<accession>A0A9P5YEB3</accession>
<evidence type="ECO:0000256" key="1">
    <source>
        <dbReference type="SAM" id="Phobius"/>
    </source>
</evidence>
<gene>
    <name evidence="2" type="ORF">BDZ94DRAFT_1252111</name>
</gene>
<evidence type="ECO:0000313" key="2">
    <source>
        <dbReference type="EMBL" id="KAF9466100.1"/>
    </source>
</evidence>
<feature type="transmembrane region" description="Helical" evidence="1">
    <location>
        <begin position="7"/>
        <end position="25"/>
    </location>
</feature>
<keyword evidence="1" id="KW-0472">Membrane</keyword>
<dbReference type="Proteomes" id="UP000807353">
    <property type="component" value="Unassembled WGS sequence"/>
</dbReference>
<keyword evidence="1" id="KW-0812">Transmembrane</keyword>
<dbReference type="EMBL" id="MU150243">
    <property type="protein sequence ID" value="KAF9466100.1"/>
    <property type="molecule type" value="Genomic_DNA"/>
</dbReference>
<keyword evidence="1" id="KW-1133">Transmembrane helix</keyword>
<evidence type="ECO:0000313" key="3">
    <source>
        <dbReference type="Proteomes" id="UP000807353"/>
    </source>
</evidence>
<protein>
    <submittedName>
        <fullName evidence="2">Uncharacterized protein</fullName>
    </submittedName>
</protein>
<proteinExistence type="predicted"/>
<dbReference type="AlphaFoldDB" id="A0A9P5YEB3"/>
<name>A0A9P5YEB3_9AGAR</name>